<dbReference type="CDD" id="cd03429">
    <property type="entry name" value="NUDIX_NADH_pyrophosphatase_Nudt13"/>
    <property type="match status" value="1"/>
</dbReference>
<dbReference type="EC" id="3.6.1.22" evidence="4"/>
<dbReference type="GO" id="GO:0019677">
    <property type="term" value="P:NAD+ catabolic process"/>
    <property type="evidence" value="ECO:0007669"/>
    <property type="project" value="TreeGrafter"/>
</dbReference>
<evidence type="ECO:0000256" key="8">
    <source>
        <dbReference type="ARBA" id="ARBA00023027"/>
    </source>
</evidence>
<keyword evidence="5" id="KW-0479">Metal-binding</keyword>
<dbReference type="PANTHER" id="PTHR42904">
    <property type="entry name" value="NUDIX HYDROLASE, NUDC SUBFAMILY"/>
    <property type="match status" value="1"/>
</dbReference>
<comment type="cofactor">
    <cofactor evidence="2">
        <name>Zn(2+)</name>
        <dbReference type="ChEBI" id="CHEBI:29105"/>
    </cofactor>
</comment>
<dbReference type="GO" id="GO:0006742">
    <property type="term" value="P:NADP+ catabolic process"/>
    <property type="evidence" value="ECO:0007669"/>
    <property type="project" value="TreeGrafter"/>
</dbReference>
<comment type="cofactor">
    <cofactor evidence="1">
        <name>Mg(2+)</name>
        <dbReference type="ChEBI" id="CHEBI:18420"/>
    </cofactor>
</comment>
<dbReference type="GO" id="GO:0005829">
    <property type="term" value="C:cytosol"/>
    <property type="evidence" value="ECO:0007669"/>
    <property type="project" value="TreeGrafter"/>
</dbReference>
<dbReference type="PANTHER" id="PTHR42904:SF6">
    <property type="entry name" value="NAD-CAPPED RNA HYDROLASE NUDT12"/>
    <property type="match status" value="1"/>
</dbReference>
<feature type="domain" description="Nudix hydrolase" evidence="10">
    <location>
        <begin position="166"/>
        <end position="290"/>
    </location>
</feature>
<evidence type="ECO:0000256" key="3">
    <source>
        <dbReference type="ARBA" id="ARBA00009595"/>
    </source>
</evidence>
<evidence type="ECO:0000256" key="5">
    <source>
        <dbReference type="ARBA" id="ARBA00022723"/>
    </source>
</evidence>
<reference evidence="11 12" key="1">
    <citation type="journal article" date="2013" name="ISME J.">
        <title>A metabolic model for members of the genus Tetrasphaera involved in enhanced biological phosphorus removal.</title>
        <authorList>
            <person name="Kristiansen R."/>
            <person name="Nguyen H.T.T."/>
            <person name="Saunders A.M."/>
            <person name="Nielsen J.L."/>
            <person name="Wimmer R."/>
            <person name="Le V.Q."/>
            <person name="McIlroy S.J."/>
            <person name="Petrovski S."/>
            <person name="Seviour R.J."/>
            <person name="Calteau A."/>
            <person name="Nielsen K.L."/>
            <person name="Nielsen P.H."/>
        </authorList>
    </citation>
    <scope>NUCLEOTIDE SEQUENCE [LARGE SCALE GENOMIC DNA]</scope>
    <source>
        <strain evidence="11 12">T1-X7</strain>
    </source>
</reference>
<dbReference type="InterPro" id="IPR000086">
    <property type="entry name" value="NUDIX_hydrolase_dom"/>
</dbReference>
<sequence>MPRSGHSLPELVFSGALDRHAERRTESGLLERLLADETTAVLELRGGLAPIAERVDDPAPLGPRLVLRPPRYGDGERLVAYLGESGGTAYVLVAGPGDDRAPEGWRGLRSVGVQLGDVDALLFATGLALWNWHSTHGHCPRCGAPTEVVQAGWVRRCRADDSLHFPRTDPAVIMSVVDDDDRLLLARGAGFTSVGMSVLAGFVEPGESLAAAVAREVLEEVGLVVHDVTYLGDQPWPFPASLMIGFTARADLGPMALQAEEIDSARWFTREELVSAVRAGEVVIPQRLSIARRLIEHWFGGPIDAPEVAIRRS</sequence>
<dbReference type="RefSeq" id="WP_048555986.1">
    <property type="nucleotide sequence ID" value="NZ_HF570958.1"/>
</dbReference>
<gene>
    <name evidence="11" type="ORF">BN12_190033</name>
</gene>
<dbReference type="InterPro" id="IPR049734">
    <property type="entry name" value="NudC-like_C"/>
</dbReference>
<accession>A0A077LZI2</accession>
<evidence type="ECO:0000259" key="10">
    <source>
        <dbReference type="PROSITE" id="PS51462"/>
    </source>
</evidence>
<organism evidence="11 12">
    <name type="scientific">Nostocoides japonicum T1-X7</name>
    <dbReference type="NCBI Taxonomy" id="1194083"/>
    <lineage>
        <taxon>Bacteria</taxon>
        <taxon>Bacillati</taxon>
        <taxon>Actinomycetota</taxon>
        <taxon>Actinomycetes</taxon>
        <taxon>Micrococcales</taxon>
        <taxon>Intrasporangiaceae</taxon>
        <taxon>Nostocoides</taxon>
    </lineage>
</organism>
<dbReference type="GO" id="GO:0046872">
    <property type="term" value="F:metal ion binding"/>
    <property type="evidence" value="ECO:0007669"/>
    <property type="project" value="UniProtKB-KW"/>
</dbReference>
<keyword evidence="7" id="KW-0460">Magnesium</keyword>
<evidence type="ECO:0000256" key="1">
    <source>
        <dbReference type="ARBA" id="ARBA00001946"/>
    </source>
</evidence>
<dbReference type="PROSITE" id="PS00893">
    <property type="entry name" value="NUDIX_BOX"/>
    <property type="match status" value="1"/>
</dbReference>
<dbReference type="Gene3D" id="3.90.79.20">
    <property type="match status" value="1"/>
</dbReference>
<name>A0A077LZI2_9MICO</name>
<evidence type="ECO:0000256" key="9">
    <source>
        <dbReference type="ARBA" id="ARBA00023679"/>
    </source>
</evidence>
<evidence type="ECO:0000313" key="11">
    <source>
        <dbReference type="EMBL" id="CCH77390.1"/>
    </source>
</evidence>
<dbReference type="GO" id="GO:0035529">
    <property type="term" value="F:NADH pyrophosphatase activity"/>
    <property type="evidence" value="ECO:0007669"/>
    <property type="project" value="TreeGrafter"/>
</dbReference>
<dbReference type="InterPro" id="IPR020084">
    <property type="entry name" value="NUDIX_hydrolase_CS"/>
</dbReference>
<evidence type="ECO:0000313" key="12">
    <source>
        <dbReference type="Proteomes" id="UP000035721"/>
    </source>
</evidence>
<dbReference type="Pfam" id="PF00293">
    <property type="entry name" value="NUDIX"/>
    <property type="match status" value="1"/>
</dbReference>
<evidence type="ECO:0000256" key="6">
    <source>
        <dbReference type="ARBA" id="ARBA00022801"/>
    </source>
</evidence>
<evidence type="ECO:0000256" key="7">
    <source>
        <dbReference type="ARBA" id="ARBA00022842"/>
    </source>
</evidence>
<keyword evidence="6" id="KW-0378">Hydrolase</keyword>
<dbReference type="InterPro" id="IPR015797">
    <property type="entry name" value="NUDIX_hydrolase-like_dom_sf"/>
</dbReference>
<protein>
    <recommendedName>
        <fullName evidence="4">NAD(+) diphosphatase</fullName>
        <ecNumber evidence="4">3.6.1.22</ecNumber>
    </recommendedName>
</protein>
<keyword evidence="8" id="KW-0520">NAD</keyword>
<comment type="caution">
    <text evidence="11">The sequence shown here is derived from an EMBL/GenBank/DDBJ whole genome shotgun (WGS) entry which is preliminary data.</text>
</comment>
<dbReference type="STRING" id="1194083.BN12_190033"/>
<dbReference type="OrthoDB" id="9791656at2"/>
<dbReference type="AlphaFoldDB" id="A0A077LZI2"/>
<dbReference type="SUPFAM" id="SSF55811">
    <property type="entry name" value="Nudix"/>
    <property type="match status" value="1"/>
</dbReference>
<dbReference type="Pfam" id="PF09297">
    <property type="entry name" value="Zn_ribbon_NUD"/>
    <property type="match status" value="1"/>
</dbReference>
<evidence type="ECO:0000256" key="4">
    <source>
        <dbReference type="ARBA" id="ARBA00012381"/>
    </source>
</evidence>
<dbReference type="Proteomes" id="UP000035721">
    <property type="component" value="Unassembled WGS sequence"/>
</dbReference>
<dbReference type="PROSITE" id="PS51462">
    <property type="entry name" value="NUDIX"/>
    <property type="match status" value="1"/>
</dbReference>
<dbReference type="NCBIfam" id="NF001299">
    <property type="entry name" value="PRK00241.1"/>
    <property type="match status" value="1"/>
</dbReference>
<comment type="catalytic activity">
    <reaction evidence="9">
        <text>a 5'-end NAD(+)-phospho-ribonucleoside in mRNA + H2O = a 5'-end phospho-adenosine-phospho-ribonucleoside in mRNA + beta-nicotinamide D-ribonucleotide + 2 H(+)</text>
        <dbReference type="Rhea" id="RHEA:60876"/>
        <dbReference type="Rhea" id="RHEA-COMP:15698"/>
        <dbReference type="Rhea" id="RHEA-COMP:15719"/>
        <dbReference type="ChEBI" id="CHEBI:14649"/>
        <dbReference type="ChEBI" id="CHEBI:15377"/>
        <dbReference type="ChEBI" id="CHEBI:15378"/>
        <dbReference type="ChEBI" id="CHEBI:144029"/>
        <dbReference type="ChEBI" id="CHEBI:144051"/>
    </reaction>
    <physiologicalReaction direction="left-to-right" evidence="9">
        <dbReference type="Rhea" id="RHEA:60877"/>
    </physiologicalReaction>
</comment>
<dbReference type="InterPro" id="IPR050241">
    <property type="entry name" value="NAD-cap_RNA_hydrolase_NudC"/>
</dbReference>
<dbReference type="Gene3D" id="3.90.79.10">
    <property type="entry name" value="Nucleoside Triphosphate Pyrophosphohydrolase"/>
    <property type="match status" value="1"/>
</dbReference>
<proteinExistence type="inferred from homology"/>
<comment type="similarity">
    <text evidence="3">Belongs to the Nudix hydrolase family. NudC subfamily.</text>
</comment>
<keyword evidence="12" id="KW-1185">Reference proteome</keyword>
<dbReference type="InterPro" id="IPR015376">
    <property type="entry name" value="Znr_NADH_PPase"/>
</dbReference>
<evidence type="ECO:0000256" key="2">
    <source>
        <dbReference type="ARBA" id="ARBA00001947"/>
    </source>
</evidence>
<dbReference type="EMBL" id="CAJB01000101">
    <property type="protein sequence ID" value="CCH77390.1"/>
    <property type="molecule type" value="Genomic_DNA"/>
</dbReference>